<dbReference type="WBParaSite" id="GPUH_0000334701-mRNA-1">
    <property type="protein sequence ID" value="GPUH_0000334701-mRNA-1"/>
    <property type="gene ID" value="GPUH_0000334701"/>
</dbReference>
<comment type="similarity">
    <text evidence="1">Belongs to the protein kinase superfamily. CAMK Ser/Thr protein kinase family.</text>
</comment>
<evidence type="ECO:0000256" key="3">
    <source>
        <dbReference type="ARBA" id="ARBA00022679"/>
    </source>
</evidence>
<evidence type="ECO:0000256" key="7">
    <source>
        <dbReference type="SAM" id="Phobius"/>
    </source>
</evidence>
<dbReference type="EMBL" id="UYRT01005655">
    <property type="protein sequence ID" value="VDK39136.1"/>
    <property type="molecule type" value="Genomic_DNA"/>
</dbReference>
<dbReference type="GO" id="GO:0005524">
    <property type="term" value="F:ATP binding"/>
    <property type="evidence" value="ECO:0007669"/>
    <property type="project" value="UniProtKB-KW"/>
</dbReference>
<dbReference type="InterPro" id="IPR050205">
    <property type="entry name" value="CDPK_Ser/Thr_kinases"/>
</dbReference>
<feature type="domain" description="Protein kinase" evidence="8">
    <location>
        <begin position="1"/>
        <end position="114"/>
    </location>
</feature>
<evidence type="ECO:0000313" key="10">
    <source>
        <dbReference type="Proteomes" id="UP000271098"/>
    </source>
</evidence>
<keyword evidence="7" id="KW-0472">Membrane</keyword>
<reference evidence="11" key="1">
    <citation type="submission" date="2016-06" db="UniProtKB">
        <authorList>
            <consortium name="WormBaseParasite"/>
        </authorList>
    </citation>
    <scope>IDENTIFICATION</scope>
</reference>
<keyword evidence="3" id="KW-0808">Transferase</keyword>
<keyword evidence="6" id="KW-0067">ATP-binding</keyword>
<proteinExistence type="inferred from homology"/>
<dbReference type="GO" id="GO:0004674">
    <property type="term" value="F:protein serine/threonine kinase activity"/>
    <property type="evidence" value="ECO:0007669"/>
    <property type="project" value="UniProtKB-KW"/>
</dbReference>
<sequence>MVYESKDNSAPLKLTGFGVSMKLPGASAAVRAGRVGVSHFMAPEVVNNMEYGTKADMWSAGVLLYILLCGRLPFVGTRQKVYESISEGRYTVITLPEMKELNSQITRFSRIFHH</sequence>
<organism evidence="11">
    <name type="scientific">Gongylonema pulchrum</name>
    <dbReference type="NCBI Taxonomy" id="637853"/>
    <lineage>
        <taxon>Eukaryota</taxon>
        <taxon>Metazoa</taxon>
        <taxon>Ecdysozoa</taxon>
        <taxon>Nematoda</taxon>
        <taxon>Chromadorea</taxon>
        <taxon>Rhabditida</taxon>
        <taxon>Spirurina</taxon>
        <taxon>Spiruromorpha</taxon>
        <taxon>Spiruroidea</taxon>
        <taxon>Gongylonematidae</taxon>
        <taxon>Gongylonema</taxon>
    </lineage>
</organism>
<evidence type="ECO:0000313" key="11">
    <source>
        <dbReference type="WBParaSite" id="GPUH_0000334701-mRNA-1"/>
    </source>
</evidence>
<dbReference type="PANTHER" id="PTHR24349">
    <property type="entry name" value="SERINE/THREONINE-PROTEIN KINASE"/>
    <property type="match status" value="1"/>
</dbReference>
<keyword evidence="2" id="KW-0723">Serine/threonine-protein kinase</keyword>
<name>A0A183D3Q0_9BILA</name>
<dbReference type="PROSITE" id="PS50011">
    <property type="entry name" value="PROTEIN_KINASE_DOM"/>
    <property type="match status" value="1"/>
</dbReference>
<dbReference type="InterPro" id="IPR000719">
    <property type="entry name" value="Prot_kinase_dom"/>
</dbReference>
<evidence type="ECO:0000256" key="4">
    <source>
        <dbReference type="ARBA" id="ARBA00022741"/>
    </source>
</evidence>
<evidence type="ECO:0000313" key="9">
    <source>
        <dbReference type="EMBL" id="VDK39136.1"/>
    </source>
</evidence>
<feature type="transmembrane region" description="Helical" evidence="7">
    <location>
        <begin position="57"/>
        <end position="74"/>
    </location>
</feature>
<protein>
    <submittedName>
        <fullName evidence="11">Protein kinase domain-containing protein</fullName>
    </submittedName>
</protein>
<dbReference type="Gene3D" id="1.10.510.10">
    <property type="entry name" value="Transferase(Phosphotransferase) domain 1"/>
    <property type="match status" value="1"/>
</dbReference>
<evidence type="ECO:0000259" key="8">
    <source>
        <dbReference type="PROSITE" id="PS50011"/>
    </source>
</evidence>
<keyword evidence="7" id="KW-1133">Transmembrane helix</keyword>
<evidence type="ECO:0000256" key="1">
    <source>
        <dbReference type="ARBA" id="ARBA00006692"/>
    </source>
</evidence>
<keyword evidence="7" id="KW-0812">Transmembrane</keyword>
<keyword evidence="4" id="KW-0547">Nucleotide-binding</keyword>
<evidence type="ECO:0000256" key="6">
    <source>
        <dbReference type="ARBA" id="ARBA00022840"/>
    </source>
</evidence>
<accession>A0A183D3Q0</accession>
<evidence type="ECO:0000256" key="2">
    <source>
        <dbReference type="ARBA" id="ARBA00022527"/>
    </source>
</evidence>
<dbReference type="AlphaFoldDB" id="A0A183D3Q0"/>
<keyword evidence="5" id="KW-0418">Kinase</keyword>
<reference evidence="9 10" key="2">
    <citation type="submission" date="2018-11" db="EMBL/GenBank/DDBJ databases">
        <authorList>
            <consortium name="Pathogen Informatics"/>
        </authorList>
    </citation>
    <scope>NUCLEOTIDE SEQUENCE [LARGE SCALE GENOMIC DNA]</scope>
</reference>
<evidence type="ECO:0000256" key="5">
    <source>
        <dbReference type="ARBA" id="ARBA00022777"/>
    </source>
</evidence>
<keyword evidence="10" id="KW-1185">Reference proteome</keyword>
<dbReference type="Pfam" id="PF00069">
    <property type="entry name" value="Pkinase"/>
    <property type="match status" value="1"/>
</dbReference>
<dbReference type="OrthoDB" id="336747at2759"/>
<dbReference type="SUPFAM" id="SSF56112">
    <property type="entry name" value="Protein kinase-like (PK-like)"/>
    <property type="match status" value="1"/>
</dbReference>
<dbReference type="Proteomes" id="UP000271098">
    <property type="component" value="Unassembled WGS sequence"/>
</dbReference>
<gene>
    <name evidence="9" type="ORF">GPUH_LOCUS3341</name>
</gene>
<dbReference type="InterPro" id="IPR011009">
    <property type="entry name" value="Kinase-like_dom_sf"/>
</dbReference>